<dbReference type="RefSeq" id="WP_153502362.1">
    <property type="nucleotide sequence ID" value="NZ_WIRE01000003.1"/>
</dbReference>
<proteinExistence type="inferred from homology"/>
<dbReference type="EMBL" id="WIRE01000003">
    <property type="protein sequence ID" value="MQX54809.1"/>
    <property type="molecule type" value="Genomic_DNA"/>
</dbReference>
<keyword evidence="2" id="KW-0808">Transferase</keyword>
<dbReference type="InterPro" id="IPR034646">
    <property type="entry name" value="ADCK3_dom"/>
</dbReference>
<dbReference type="InterPro" id="IPR051409">
    <property type="entry name" value="Atypical_kinase_ADCK"/>
</dbReference>
<dbReference type="AlphaFoldDB" id="A0A6N7LWD7"/>
<keyword evidence="4" id="KW-0067">ATP-binding</keyword>
<gene>
    <name evidence="6" type="ORF">GFN93_16310</name>
</gene>
<dbReference type="InterPro" id="IPR011009">
    <property type="entry name" value="Kinase-like_dom_sf"/>
</dbReference>
<accession>A0A6N7LWD7</accession>
<dbReference type="SUPFAM" id="SSF56112">
    <property type="entry name" value="Protein kinase-like (PK-like)"/>
    <property type="match status" value="1"/>
</dbReference>
<keyword evidence="6" id="KW-0418">Kinase</keyword>
<evidence type="ECO:0000256" key="3">
    <source>
        <dbReference type="ARBA" id="ARBA00022741"/>
    </source>
</evidence>
<keyword evidence="3" id="KW-0547">Nucleotide-binding</keyword>
<name>A0A6N7LWD7_9GAMM</name>
<dbReference type="GO" id="GO:0005524">
    <property type="term" value="F:ATP binding"/>
    <property type="evidence" value="ECO:0007669"/>
    <property type="project" value="UniProtKB-KW"/>
</dbReference>
<organism evidence="6 7">
    <name type="scientific">Alcanivorax sediminis</name>
    <dbReference type="NCBI Taxonomy" id="2663008"/>
    <lineage>
        <taxon>Bacteria</taxon>
        <taxon>Pseudomonadati</taxon>
        <taxon>Pseudomonadota</taxon>
        <taxon>Gammaproteobacteria</taxon>
        <taxon>Oceanospirillales</taxon>
        <taxon>Alcanivoracaceae</taxon>
        <taxon>Alcanivorax</taxon>
    </lineage>
</organism>
<dbReference type="Proteomes" id="UP000469421">
    <property type="component" value="Unassembled WGS sequence"/>
</dbReference>
<evidence type="ECO:0000256" key="4">
    <source>
        <dbReference type="ARBA" id="ARBA00022840"/>
    </source>
</evidence>
<dbReference type="PANTHER" id="PTHR43851">
    <property type="match status" value="1"/>
</dbReference>
<comment type="caution">
    <text evidence="6">The sequence shown here is derived from an EMBL/GenBank/DDBJ whole genome shotgun (WGS) entry which is preliminary data.</text>
</comment>
<dbReference type="Pfam" id="PF03109">
    <property type="entry name" value="ABC1"/>
    <property type="match status" value="1"/>
</dbReference>
<reference evidence="6 7" key="1">
    <citation type="submission" date="2019-10" db="EMBL/GenBank/DDBJ databases">
        <title>Alcanivorax sp.PA15-N-34 draft genome sequence.</title>
        <authorList>
            <person name="Liao X."/>
            <person name="Shao Z."/>
        </authorList>
    </citation>
    <scope>NUCLEOTIDE SEQUENCE [LARGE SCALE GENOMIC DNA]</scope>
    <source>
        <strain evidence="6 7">PA15-N-34</strain>
    </source>
</reference>
<evidence type="ECO:0000256" key="1">
    <source>
        <dbReference type="ARBA" id="ARBA00009670"/>
    </source>
</evidence>
<feature type="domain" description="ABC1 atypical kinase-like" evidence="5">
    <location>
        <begin position="97"/>
        <end position="336"/>
    </location>
</feature>
<dbReference type="CDD" id="cd13970">
    <property type="entry name" value="ABC1_ADCK3"/>
    <property type="match status" value="1"/>
</dbReference>
<dbReference type="InterPro" id="IPR004147">
    <property type="entry name" value="ABC1_dom"/>
</dbReference>
<dbReference type="PANTHER" id="PTHR43851:SF3">
    <property type="entry name" value="COENZYME Q8"/>
    <property type="match status" value="1"/>
</dbReference>
<sequence length="445" mass="50535">MAEQRRRKRPTTTTGRLFRLTGMTTSIATRVASHQVKGLFQSESAKAADREKLMQHIGKEVAATLGEMKGAVMKVGQIASQMQDILPREISEQLKVLQNASAPMPFHVIRRQLERELQGSIDERFTSFDETPFAAASIGQVHRATTLEGDEVVVKVQYPAVKESIDSDMKHLRRILRLGSLLKVDEAALDGVFREIRNQLEEELNYHQEAINLNQFRKFHQHQPWLVIPTVYDDLSSEKVLTLSLEAGTPLEQTNDANGFDQATRNLLGERLFDAIGEQIFQFRTVHCDPHPGNFAFRPDGSIVMYDFGAVKRLPGEDADLLRRIVQAALNQNWVELDDLLQTLGARKQDGQVSDQFYATWIEMLLRAFSSEPFDFANSRLHTDIMKQVRKTPLEQMMKFQPSPRSLLIERVVSGHYWTLMNLGVNAAFRPNLEKALSRHDQASA</sequence>
<evidence type="ECO:0000313" key="6">
    <source>
        <dbReference type="EMBL" id="MQX54809.1"/>
    </source>
</evidence>
<evidence type="ECO:0000313" key="7">
    <source>
        <dbReference type="Proteomes" id="UP000469421"/>
    </source>
</evidence>
<dbReference type="Gene3D" id="1.10.510.10">
    <property type="entry name" value="Transferase(Phosphotransferase) domain 1"/>
    <property type="match status" value="1"/>
</dbReference>
<protein>
    <submittedName>
        <fullName evidence="6">AarF/ABC1/UbiB kinase family protein</fullName>
    </submittedName>
</protein>
<evidence type="ECO:0000259" key="5">
    <source>
        <dbReference type="Pfam" id="PF03109"/>
    </source>
</evidence>
<keyword evidence="7" id="KW-1185">Reference proteome</keyword>
<dbReference type="GO" id="GO:0016301">
    <property type="term" value="F:kinase activity"/>
    <property type="evidence" value="ECO:0007669"/>
    <property type="project" value="UniProtKB-KW"/>
</dbReference>
<evidence type="ECO:0000256" key="2">
    <source>
        <dbReference type="ARBA" id="ARBA00022679"/>
    </source>
</evidence>
<comment type="similarity">
    <text evidence="1">Belongs to the protein kinase superfamily. ADCK protein kinase family.</text>
</comment>